<accession>A0A9X2K769</accession>
<dbReference type="Proteomes" id="UP001139648">
    <property type="component" value="Unassembled WGS sequence"/>
</dbReference>
<comment type="caution">
    <text evidence="2">The sequence shown here is derived from an EMBL/GenBank/DDBJ whole genome shotgun (WGS) entry which is preliminary data.</text>
</comment>
<gene>
    <name evidence="2" type="ORF">HD597_009265</name>
</gene>
<name>A0A9X2K769_9ACTN</name>
<reference evidence="2" key="1">
    <citation type="submission" date="2022-06" db="EMBL/GenBank/DDBJ databases">
        <title>Sequencing the genomes of 1000 actinobacteria strains.</title>
        <authorList>
            <person name="Klenk H.-P."/>
        </authorList>
    </citation>
    <scope>NUCLEOTIDE SEQUENCE</scope>
    <source>
        <strain evidence="2">DSM 46694</strain>
    </source>
</reference>
<protein>
    <submittedName>
        <fullName evidence="2">Uncharacterized protein</fullName>
    </submittedName>
</protein>
<dbReference type="RefSeq" id="WP_253752825.1">
    <property type="nucleotide sequence ID" value="NZ_BAABKA010000030.1"/>
</dbReference>
<proteinExistence type="predicted"/>
<evidence type="ECO:0000313" key="3">
    <source>
        <dbReference type="Proteomes" id="UP001139648"/>
    </source>
</evidence>
<dbReference type="AlphaFoldDB" id="A0A9X2K769"/>
<evidence type="ECO:0000313" key="2">
    <source>
        <dbReference type="EMBL" id="MCP2362245.1"/>
    </source>
</evidence>
<sequence>MTSGDFSGAQGINFGNAPGSNFGHAPGSTFHGVVNDHGTAAQQEELRRLIGDLLSAVARHQNELADPQGTSTAVELLREETTGEQRPNRLLGFLTMLTASAGGVTAISEAATKVRDLLTAML</sequence>
<feature type="region of interest" description="Disordered" evidence="1">
    <location>
        <begin position="17"/>
        <end position="38"/>
    </location>
</feature>
<evidence type="ECO:0000256" key="1">
    <source>
        <dbReference type="SAM" id="MobiDB-lite"/>
    </source>
</evidence>
<keyword evidence="3" id="KW-1185">Reference proteome</keyword>
<dbReference type="EMBL" id="JAMZEB010000002">
    <property type="protein sequence ID" value="MCP2362245.1"/>
    <property type="molecule type" value="Genomic_DNA"/>
</dbReference>
<organism evidence="2 3">
    <name type="scientific">Nonomuraea thailandensis</name>
    <dbReference type="NCBI Taxonomy" id="1188745"/>
    <lineage>
        <taxon>Bacteria</taxon>
        <taxon>Bacillati</taxon>
        <taxon>Actinomycetota</taxon>
        <taxon>Actinomycetes</taxon>
        <taxon>Streptosporangiales</taxon>
        <taxon>Streptosporangiaceae</taxon>
        <taxon>Nonomuraea</taxon>
    </lineage>
</organism>